<evidence type="ECO:0000259" key="1">
    <source>
        <dbReference type="Pfam" id="PF16227"/>
    </source>
</evidence>
<reference evidence="3" key="1">
    <citation type="submission" date="2020-07" db="EMBL/GenBank/DDBJ databases">
        <title>Complete genome sequencing of Coprobacter sp. strain 2CBH44.</title>
        <authorList>
            <person name="Sakamoto M."/>
            <person name="Murakami T."/>
            <person name="Mori H."/>
        </authorList>
    </citation>
    <scope>NUCLEOTIDE SEQUENCE [LARGE SCALE GENOMIC DNA]</scope>
    <source>
        <strain evidence="3">2CBH44</strain>
    </source>
</reference>
<dbReference type="Proteomes" id="UP000594042">
    <property type="component" value="Chromosome"/>
</dbReference>
<name>A0A7G1HXS9_9BACT</name>
<feature type="domain" description="DUF4886" evidence="1">
    <location>
        <begin position="1"/>
        <end position="143"/>
    </location>
</feature>
<dbReference type="InterPro" id="IPR036514">
    <property type="entry name" value="SGNH_hydro_sf"/>
</dbReference>
<dbReference type="Pfam" id="PF16227">
    <property type="entry name" value="DUF4886"/>
    <property type="match status" value="1"/>
</dbReference>
<accession>A0A7G1HXS9</accession>
<organism evidence="2 3">
    <name type="scientific">Coprobacter secundus subsp. similis</name>
    <dbReference type="NCBI Taxonomy" id="2751153"/>
    <lineage>
        <taxon>Bacteria</taxon>
        <taxon>Pseudomonadati</taxon>
        <taxon>Bacteroidota</taxon>
        <taxon>Bacteroidia</taxon>
        <taxon>Bacteroidales</taxon>
        <taxon>Barnesiellaceae</taxon>
        <taxon>Coprobacter</taxon>
    </lineage>
</organism>
<dbReference type="KEGG" id="copr:Cop2CBH44_17040"/>
<dbReference type="EMBL" id="AP023322">
    <property type="protein sequence ID" value="BCI63351.1"/>
    <property type="molecule type" value="Genomic_DNA"/>
</dbReference>
<evidence type="ECO:0000313" key="3">
    <source>
        <dbReference type="Proteomes" id="UP000594042"/>
    </source>
</evidence>
<evidence type="ECO:0000313" key="2">
    <source>
        <dbReference type="EMBL" id="BCI63351.1"/>
    </source>
</evidence>
<dbReference type="Gene3D" id="3.40.50.1110">
    <property type="entry name" value="SGNH hydrolase"/>
    <property type="match status" value="1"/>
</dbReference>
<sequence length="153" mass="16931">MKFVAENVINIKVKYIFHATWAYAQDTKHSGFKNYNSNQMCMYNAIIETVDRTVKEINEDSSNPNKITFIIPSGTAIQNGRASSLGDIFCGSDGYHLNALGKYTAACTWLEMITGKAAVGNSYKPSDITTQQVRIAQQAAHNAVLCPDRVTSW</sequence>
<gene>
    <name evidence="2" type="ORF">Cop2CBH44_17040</name>
</gene>
<dbReference type="AlphaFoldDB" id="A0A7G1HXS9"/>
<proteinExistence type="predicted"/>
<dbReference type="GO" id="GO:0016788">
    <property type="term" value="F:hydrolase activity, acting on ester bonds"/>
    <property type="evidence" value="ECO:0007669"/>
    <property type="project" value="UniProtKB-ARBA"/>
</dbReference>
<keyword evidence="3" id="KW-1185">Reference proteome</keyword>
<dbReference type="InterPro" id="IPR032616">
    <property type="entry name" value="DUF4886"/>
</dbReference>
<protein>
    <recommendedName>
        <fullName evidence="1">DUF4886 domain-containing protein</fullName>
    </recommendedName>
</protein>